<dbReference type="Proteomes" id="UP000002508">
    <property type="component" value="Chromosome"/>
</dbReference>
<dbReference type="STRING" id="326427.Cagg_3290"/>
<keyword evidence="3" id="KW-1185">Reference proteome</keyword>
<reference evidence="2" key="1">
    <citation type="submission" date="2008-12" db="EMBL/GenBank/DDBJ databases">
        <title>Complete sequence of Chloroflexus aggregans DSM 9485.</title>
        <authorList>
            <consortium name="US DOE Joint Genome Institute"/>
            <person name="Lucas S."/>
            <person name="Copeland A."/>
            <person name="Lapidus A."/>
            <person name="Glavina del Rio T."/>
            <person name="Dalin E."/>
            <person name="Tice H."/>
            <person name="Pitluck S."/>
            <person name="Foster B."/>
            <person name="Larimer F."/>
            <person name="Land M."/>
            <person name="Hauser L."/>
            <person name="Kyrpides N."/>
            <person name="Mikhailova N."/>
            <person name="Bryant D."/>
            <person name="Richardson P."/>
        </authorList>
    </citation>
    <scope>NUCLEOTIDE SEQUENCE</scope>
    <source>
        <strain evidence="2">DSM 9485</strain>
    </source>
</reference>
<dbReference type="KEGG" id="cag:Cagg_3290"/>
<dbReference type="EMBL" id="CP001337">
    <property type="protein sequence ID" value="ACL26142.1"/>
    <property type="molecule type" value="Genomic_DNA"/>
</dbReference>
<organism evidence="2 3">
    <name type="scientific">Chloroflexus aggregans (strain MD-66 / DSM 9485)</name>
    <dbReference type="NCBI Taxonomy" id="326427"/>
    <lineage>
        <taxon>Bacteria</taxon>
        <taxon>Bacillati</taxon>
        <taxon>Chloroflexota</taxon>
        <taxon>Chloroflexia</taxon>
        <taxon>Chloroflexales</taxon>
        <taxon>Chloroflexineae</taxon>
        <taxon>Chloroflexaceae</taxon>
        <taxon>Chloroflexus</taxon>
    </lineage>
</organism>
<gene>
    <name evidence="2" type="ordered locus">Cagg_3290</name>
</gene>
<dbReference type="HOGENOM" id="CLU_1352629_0_0_0"/>
<feature type="region of interest" description="Disordered" evidence="1">
    <location>
        <begin position="112"/>
        <end position="137"/>
    </location>
</feature>
<evidence type="ECO:0000313" key="3">
    <source>
        <dbReference type="Proteomes" id="UP000002508"/>
    </source>
</evidence>
<protein>
    <submittedName>
        <fullName evidence="2">Uncharacterized protein</fullName>
    </submittedName>
</protein>
<dbReference type="AlphaFoldDB" id="B8G888"/>
<proteinExistence type="predicted"/>
<accession>B8G888</accession>
<sequence>MDELETSAQIDVLEVMDMTAGTAVMEAELAYWEQPGKYHNHLVETVTVQEHHAWWIHTTKPLKAMELAGTLWVDSSERVYRFRLHCRPDKCAESERQLRQMLSTLQVTDVDWQRAPGPPPVSPNNDRPGQAGIVPSSPQVVSYDRNAAYAYAATWWNTQNNSDGCYLRHNGSTLDCTYHSSDYGVDGAHFVNRAVAAGGRPF</sequence>
<evidence type="ECO:0000256" key="1">
    <source>
        <dbReference type="SAM" id="MobiDB-lite"/>
    </source>
</evidence>
<evidence type="ECO:0000313" key="2">
    <source>
        <dbReference type="EMBL" id="ACL26142.1"/>
    </source>
</evidence>
<name>B8G888_CHLAD</name>